<evidence type="ECO:0000313" key="3">
    <source>
        <dbReference type="Proteomes" id="UP000077173"/>
    </source>
</evidence>
<protein>
    <recommendedName>
        <fullName evidence="1">Peptidase C14 caspase domain-containing protein</fullName>
    </recommendedName>
</protein>
<dbReference type="GO" id="GO:0004197">
    <property type="term" value="F:cysteine-type endopeptidase activity"/>
    <property type="evidence" value="ECO:0007669"/>
    <property type="project" value="InterPro"/>
</dbReference>
<feature type="domain" description="Peptidase C14 caspase" evidence="1">
    <location>
        <begin position="30"/>
        <end position="309"/>
    </location>
</feature>
<dbReference type="Gene3D" id="3.40.50.1460">
    <property type="match status" value="1"/>
</dbReference>
<evidence type="ECO:0000259" key="1">
    <source>
        <dbReference type="Pfam" id="PF00656"/>
    </source>
</evidence>
<dbReference type="Pfam" id="PF00656">
    <property type="entry name" value="Peptidase_C14"/>
    <property type="match status" value="1"/>
</dbReference>
<dbReference type="Proteomes" id="UP000077173">
    <property type="component" value="Unassembled WGS sequence"/>
</dbReference>
<dbReference type="PANTHER" id="PTHR48104">
    <property type="entry name" value="METACASPASE-4"/>
    <property type="match status" value="1"/>
</dbReference>
<keyword evidence="3" id="KW-1185">Reference proteome</keyword>
<evidence type="ECO:0000313" key="2">
    <source>
        <dbReference type="EMBL" id="OAF19726.1"/>
    </source>
</evidence>
<name>A0A176ZIX7_9BRAD</name>
<dbReference type="InterPro" id="IPR050452">
    <property type="entry name" value="Metacaspase"/>
</dbReference>
<dbReference type="PANTHER" id="PTHR48104:SF30">
    <property type="entry name" value="METACASPASE-1"/>
    <property type="match status" value="1"/>
</dbReference>
<sequence length="332" mass="35824">MTRVTRTFMLEHQKNASVANYRNDAVIRPRRRALVAGINDYQSSANNLPSCINDVNAFVEVLQEDYAFDEIVRLVDSEATLAHVSATLRQLIAGATPDDRLVFFFSGHGSNELRDGVIKECVVLYDGFLFDDAISQMTQALPPGTLTLVMDCCFSGGLDKRSMAPMCKHFGIAQEAKVKAYTRPGQCVDHLPSQAGAHAIRRFGGPALIRSSSPIATALDPAIDFQDIASAPPPDKIGRVQIKGVLLSACRETETATASTASTEGKSAFTFALLRSLKKIGVGATLVELIRATASTIQSIGLTQTPLLKEPELPAGIRFRSFIDLAPKDVAD</sequence>
<proteinExistence type="predicted"/>
<dbReference type="AlphaFoldDB" id="A0A176ZIX7"/>
<dbReference type="SUPFAM" id="SSF52129">
    <property type="entry name" value="Caspase-like"/>
    <property type="match status" value="1"/>
</dbReference>
<dbReference type="EMBL" id="LSEF01000020">
    <property type="protein sequence ID" value="OAF19726.1"/>
    <property type="molecule type" value="Genomic_DNA"/>
</dbReference>
<dbReference type="GO" id="GO:0005737">
    <property type="term" value="C:cytoplasm"/>
    <property type="evidence" value="ECO:0007669"/>
    <property type="project" value="TreeGrafter"/>
</dbReference>
<dbReference type="GO" id="GO:0006508">
    <property type="term" value="P:proteolysis"/>
    <property type="evidence" value="ECO:0007669"/>
    <property type="project" value="InterPro"/>
</dbReference>
<dbReference type="InterPro" id="IPR029030">
    <property type="entry name" value="Caspase-like_dom_sf"/>
</dbReference>
<gene>
    <name evidence="2" type="ORF">AXW67_35830</name>
</gene>
<organism evidence="2 3">
    <name type="scientific">Bradyrhizobium neotropicale</name>
    <dbReference type="NCBI Taxonomy" id="1497615"/>
    <lineage>
        <taxon>Bacteria</taxon>
        <taxon>Pseudomonadati</taxon>
        <taxon>Pseudomonadota</taxon>
        <taxon>Alphaproteobacteria</taxon>
        <taxon>Hyphomicrobiales</taxon>
        <taxon>Nitrobacteraceae</taxon>
        <taxon>Bradyrhizobium</taxon>
    </lineage>
</organism>
<accession>A0A176ZIX7</accession>
<reference evidence="2 3" key="1">
    <citation type="submission" date="2016-02" db="EMBL/GenBank/DDBJ databases">
        <title>Draft genome sequence of the strain BR 10247T Bradyrhizobium neotropicale isolated from nodules of Centrolobium paraense.</title>
        <authorList>
            <person name="Simoes-Araujo J.L."/>
            <person name="Barauna A.C."/>
            <person name="Silva K."/>
            <person name="Zilli J.E."/>
        </authorList>
    </citation>
    <scope>NUCLEOTIDE SEQUENCE [LARGE SCALE GENOMIC DNA]</scope>
    <source>
        <strain evidence="2 3">BR 10247</strain>
    </source>
</reference>
<dbReference type="InterPro" id="IPR011600">
    <property type="entry name" value="Pept_C14_caspase"/>
</dbReference>
<comment type="caution">
    <text evidence="2">The sequence shown here is derived from an EMBL/GenBank/DDBJ whole genome shotgun (WGS) entry which is preliminary data.</text>
</comment>